<gene>
    <name evidence="12" type="primary">czcD</name>
    <name evidence="12" type="ORF">GCM10017083_07330</name>
</gene>
<dbReference type="InterPro" id="IPR058533">
    <property type="entry name" value="Cation_efflux_TM"/>
</dbReference>
<comment type="caution">
    <text evidence="12">The sequence shown here is derived from an EMBL/GenBank/DDBJ whole genome shotgun (WGS) entry which is preliminary data.</text>
</comment>
<comment type="similarity">
    <text evidence="2">Belongs to the cation diffusion facilitator (CDF) transporter (TC 2.A.4) family. SLC30A subfamily.</text>
</comment>
<proteinExistence type="inferred from homology"/>
<keyword evidence="13" id="KW-1185">Reference proteome</keyword>
<evidence type="ECO:0000256" key="9">
    <source>
        <dbReference type="SAM" id="Phobius"/>
    </source>
</evidence>
<dbReference type="Proteomes" id="UP000630353">
    <property type="component" value="Unassembled WGS sequence"/>
</dbReference>
<evidence type="ECO:0000256" key="5">
    <source>
        <dbReference type="ARBA" id="ARBA00022906"/>
    </source>
</evidence>
<feature type="domain" description="Cation efflux protein transmembrane" evidence="10">
    <location>
        <begin position="9"/>
        <end position="197"/>
    </location>
</feature>
<feature type="transmembrane region" description="Helical" evidence="9">
    <location>
        <begin position="73"/>
        <end position="92"/>
    </location>
</feature>
<dbReference type="InterPro" id="IPR027470">
    <property type="entry name" value="Cation_efflux_CTD"/>
</dbReference>
<dbReference type="SUPFAM" id="SSF160240">
    <property type="entry name" value="Cation efflux protein cytoplasmic domain-like"/>
    <property type="match status" value="1"/>
</dbReference>
<name>A0A918XPH8_9PROT</name>
<feature type="transmembrane region" description="Helical" evidence="9">
    <location>
        <begin position="141"/>
        <end position="166"/>
    </location>
</feature>
<evidence type="ECO:0000256" key="2">
    <source>
        <dbReference type="ARBA" id="ARBA00008873"/>
    </source>
</evidence>
<comment type="subcellular location">
    <subcellularLocation>
        <location evidence="1">Membrane</location>
        <topology evidence="1">Multi-pass membrane protein</topology>
    </subcellularLocation>
</comment>
<evidence type="ECO:0000259" key="11">
    <source>
        <dbReference type="Pfam" id="PF16916"/>
    </source>
</evidence>
<evidence type="ECO:0000259" key="10">
    <source>
        <dbReference type="Pfam" id="PF01545"/>
    </source>
</evidence>
<keyword evidence="8 9" id="KW-0472">Membrane</keyword>
<feature type="domain" description="Cation efflux protein cytoplasmic" evidence="11">
    <location>
        <begin position="203"/>
        <end position="276"/>
    </location>
</feature>
<feature type="transmembrane region" description="Helical" evidence="9">
    <location>
        <begin position="172"/>
        <end position="189"/>
    </location>
</feature>
<dbReference type="PANTHER" id="PTHR11562">
    <property type="entry name" value="CATION EFFLUX PROTEIN/ ZINC TRANSPORTER"/>
    <property type="match status" value="1"/>
</dbReference>
<dbReference type="SUPFAM" id="SSF161111">
    <property type="entry name" value="Cation efflux protein transmembrane domain-like"/>
    <property type="match status" value="1"/>
</dbReference>
<evidence type="ECO:0000313" key="12">
    <source>
        <dbReference type="EMBL" id="GHD42367.1"/>
    </source>
</evidence>
<dbReference type="InterPro" id="IPR002524">
    <property type="entry name" value="Cation_efflux"/>
</dbReference>
<dbReference type="GO" id="GO:0005886">
    <property type="term" value="C:plasma membrane"/>
    <property type="evidence" value="ECO:0007669"/>
    <property type="project" value="TreeGrafter"/>
</dbReference>
<dbReference type="AlphaFoldDB" id="A0A918XPH8"/>
<dbReference type="NCBIfam" id="TIGR01297">
    <property type="entry name" value="CDF"/>
    <property type="match status" value="1"/>
</dbReference>
<keyword evidence="4 9" id="KW-0812">Transmembrane</keyword>
<dbReference type="InterPro" id="IPR050681">
    <property type="entry name" value="CDF/SLC30A"/>
</dbReference>
<evidence type="ECO:0000313" key="13">
    <source>
        <dbReference type="Proteomes" id="UP000630353"/>
    </source>
</evidence>
<feature type="transmembrane region" description="Helical" evidence="9">
    <location>
        <begin position="104"/>
        <end position="129"/>
    </location>
</feature>
<keyword evidence="6 9" id="KW-1133">Transmembrane helix</keyword>
<protein>
    <submittedName>
        <fullName evidence="12">Cation efflux system protein</fullName>
    </submittedName>
</protein>
<dbReference type="InterPro" id="IPR036837">
    <property type="entry name" value="Cation_efflux_CTD_sf"/>
</dbReference>
<evidence type="ECO:0000256" key="3">
    <source>
        <dbReference type="ARBA" id="ARBA00022448"/>
    </source>
</evidence>
<evidence type="ECO:0000256" key="4">
    <source>
        <dbReference type="ARBA" id="ARBA00022692"/>
    </source>
</evidence>
<dbReference type="Gene3D" id="1.20.1510.10">
    <property type="entry name" value="Cation efflux protein transmembrane domain"/>
    <property type="match status" value="1"/>
</dbReference>
<evidence type="ECO:0000256" key="1">
    <source>
        <dbReference type="ARBA" id="ARBA00004141"/>
    </source>
</evidence>
<dbReference type="Pfam" id="PF16916">
    <property type="entry name" value="ZT_dimer"/>
    <property type="match status" value="1"/>
</dbReference>
<evidence type="ECO:0000256" key="7">
    <source>
        <dbReference type="ARBA" id="ARBA00023065"/>
    </source>
</evidence>
<keyword evidence="5" id="KW-0864">Zinc transport</keyword>
<sequence length="293" mass="31202">MGDGRLAWAVAVNLVLTVAQIAGGLVSGSLALVADAIHNLSDAASLAIALFARRVARRGADARMTYGYRRAEIIAALINLTTLIVIGVYLVYEAVFRFFAPEPVAGWIVVIVAAIALAVDLVTAALTYAESKNSLNVRAAFLHNVADALGSVVVIAAGALVIWFGWSWVDPAATLLIAGYILWHGLLEIRSCIRILMAGVPLDQDLETLGAAVAGVDGVVGVHHLHVWQLDERSAYFEAHVVIERADADRMEIIKRAVKQVLGERFGIAHTTLEFEFDGADSACGETATVVAH</sequence>
<dbReference type="InterPro" id="IPR027469">
    <property type="entry name" value="Cation_efflux_TMD_sf"/>
</dbReference>
<organism evidence="12 13">
    <name type="scientific">Thalassobaculum fulvum</name>
    <dbReference type="NCBI Taxonomy" id="1633335"/>
    <lineage>
        <taxon>Bacteria</taxon>
        <taxon>Pseudomonadati</taxon>
        <taxon>Pseudomonadota</taxon>
        <taxon>Alphaproteobacteria</taxon>
        <taxon>Rhodospirillales</taxon>
        <taxon>Thalassobaculaceae</taxon>
        <taxon>Thalassobaculum</taxon>
    </lineage>
</organism>
<evidence type="ECO:0000256" key="8">
    <source>
        <dbReference type="ARBA" id="ARBA00023136"/>
    </source>
</evidence>
<keyword evidence="5" id="KW-0862">Zinc</keyword>
<dbReference type="PANTHER" id="PTHR11562:SF17">
    <property type="entry name" value="RE54080P-RELATED"/>
    <property type="match status" value="1"/>
</dbReference>
<dbReference type="GO" id="GO:0005385">
    <property type="term" value="F:zinc ion transmembrane transporter activity"/>
    <property type="evidence" value="ECO:0007669"/>
    <property type="project" value="TreeGrafter"/>
</dbReference>
<dbReference type="EMBL" id="BMZS01000002">
    <property type="protein sequence ID" value="GHD42367.1"/>
    <property type="molecule type" value="Genomic_DNA"/>
</dbReference>
<reference evidence="12" key="1">
    <citation type="journal article" date="2014" name="Int. J. Syst. Evol. Microbiol.">
        <title>Complete genome sequence of Corynebacterium casei LMG S-19264T (=DSM 44701T), isolated from a smear-ripened cheese.</title>
        <authorList>
            <consortium name="US DOE Joint Genome Institute (JGI-PGF)"/>
            <person name="Walter F."/>
            <person name="Albersmeier A."/>
            <person name="Kalinowski J."/>
            <person name="Ruckert C."/>
        </authorList>
    </citation>
    <scope>NUCLEOTIDE SEQUENCE</scope>
    <source>
        <strain evidence="12">KCTC 42651</strain>
    </source>
</reference>
<dbReference type="Pfam" id="PF01545">
    <property type="entry name" value="Cation_efflux"/>
    <property type="match status" value="1"/>
</dbReference>
<keyword evidence="3" id="KW-0813">Transport</keyword>
<accession>A0A918XPH8</accession>
<reference evidence="12" key="2">
    <citation type="submission" date="2020-09" db="EMBL/GenBank/DDBJ databases">
        <authorList>
            <person name="Sun Q."/>
            <person name="Kim S."/>
        </authorList>
    </citation>
    <scope>NUCLEOTIDE SEQUENCE</scope>
    <source>
        <strain evidence="12">KCTC 42651</strain>
    </source>
</reference>
<feature type="transmembrane region" description="Helical" evidence="9">
    <location>
        <begin position="32"/>
        <end position="52"/>
    </location>
</feature>
<feature type="transmembrane region" description="Helical" evidence="9">
    <location>
        <begin position="7"/>
        <end position="26"/>
    </location>
</feature>
<evidence type="ECO:0000256" key="6">
    <source>
        <dbReference type="ARBA" id="ARBA00022989"/>
    </source>
</evidence>
<keyword evidence="7" id="KW-0406">Ion transport</keyword>